<feature type="region of interest" description="Disordered" evidence="1">
    <location>
        <begin position="1"/>
        <end position="21"/>
    </location>
</feature>
<dbReference type="Proteomes" id="UP001602322">
    <property type="component" value="Unassembled WGS sequence"/>
</dbReference>
<dbReference type="InterPro" id="IPR036291">
    <property type="entry name" value="NAD(P)-bd_dom_sf"/>
</dbReference>
<dbReference type="RefSeq" id="WP_387907584.1">
    <property type="nucleotide sequence ID" value="NZ_JBIBEG010000010.1"/>
</dbReference>
<evidence type="ECO:0000313" key="2">
    <source>
        <dbReference type="EMBL" id="MFF5899989.1"/>
    </source>
</evidence>
<protein>
    <submittedName>
        <fullName evidence="2">Uncharacterized protein</fullName>
    </submittedName>
</protein>
<dbReference type="SUPFAM" id="SSF51735">
    <property type="entry name" value="NAD(P)-binding Rossmann-fold domains"/>
    <property type="match status" value="1"/>
</dbReference>
<organism evidence="2 3">
    <name type="scientific">Streptomyces argenteolus</name>
    <dbReference type="NCBI Taxonomy" id="67274"/>
    <lineage>
        <taxon>Bacteria</taxon>
        <taxon>Bacillati</taxon>
        <taxon>Actinomycetota</taxon>
        <taxon>Actinomycetes</taxon>
        <taxon>Kitasatosporales</taxon>
        <taxon>Streptomycetaceae</taxon>
        <taxon>Streptomyces</taxon>
    </lineage>
</organism>
<evidence type="ECO:0000313" key="3">
    <source>
        <dbReference type="Proteomes" id="UP001602322"/>
    </source>
</evidence>
<reference evidence="2 3" key="1">
    <citation type="submission" date="2024-10" db="EMBL/GenBank/DDBJ databases">
        <title>The Natural Products Discovery Center: Release of the First 8490 Sequenced Strains for Exploring Actinobacteria Biosynthetic Diversity.</title>
        <authorList>
            <person name="Kalkreuter E."/>
            <person name="Kautsar S.A."/>
            <person name="Yang D."/>
            <person name="Bader C.D."/>
            <person name="Teijaro C.N."/>
            <person name="Fluegel L."/>
            <person name="Davis C.M."/>
            <person name="Simpson J.R."/>
            <person name="Lauterbach L."/>
            <person name="Steele A.D."/>
            <person name="Gui C."/>
            <person name="Meng S."/>
            <person name="Li G."/>
            <person name="Viehrig K."/>
            <person name="Ye F."/>
            <person name="Su P."/>
            <person name="Kiefer A.F."/>
            <person name="Nichols A."/>
            <person name="Cepeda A.J."/>
            <person name="Yan W."/>
            <person name="Fan B."/>
            <person name="Jiang Y."/>
            <person name="Adhikari A."/>
            <person name="Zheng C.-J."/>
            <person name="Schuster L."/>
            <person name="Cowan T.M."/>
            <person name="Smanski M.J."/>
            <person name="Chevrette M.G."/>
            <person name="De Carvalho L.P.S."/>
            <person name="Shen B."/>
        </authorList>
    </citation>
    <scope>NUCLEOTIDE SEQUENCE [LARGE SCALE GENOMIC DNA]</scope>
    <source>
        <strain evidence="2 3">NPDC012540</strain>
    </source>
</reference>
<feature type="region of interest" description="Disordered" evidence="1">
    <location>
        <begin position="104"/>
        <end position="133"/>
    </location>
</feature>
<proteinExistence type="predicted"/>
<comment type="caution">
    <text evidence="2">The sequence shown here is derived from an EMBL/GenBank/DDBJ whole genome shotgun (WGS) entry which is preliminary data.</text>
</comment>
<gene>
    <name evidence="2" type="ORF">ACFY8O_29235</name>
</gene>
<dbReference type="EMBL" id="JBIBEG010000010">
    <property type="protein sequence ID" value="MFF5899989.1"/>
    <property type="molecule type" value="Genomic_DNA"/>
</dbReference>
<accession>A0ABW6XE21</accession>
<sequence>MRAHPPMLVPGGTGRTGRRVVQRRAAPRLPVRSGSRPGGLPFDGQRPPAREAVLADVRAAYVADQPGPAAPGAAEEVGHLAVAWGVRRLALLSRRDEPEAVRAEEALRQSGAQWTVGRSARRPTPSGTPPCDFADCARRAAARIWNER</sequence>
<keyword evidence="3" id="KW-1185">Reference proteome</keyword>
<evidence type="ECO:0000256" key="1">
    <source>
        <dbReference type="SAM" id="MobiDB-lite"/>
    </source>
</evidence>
<name>A0ABW6XE21_9ACTN</name>